<dbReference type="RefSeq" id="XP_012898551.1">
    <property type="nucleotide sequence ID" value="XM_013043097.1"/>
</dbReference>
<reference evidence="2" key="1">
    <citation type="submission" date="2010-02" db="EMBL/GenBank/DDBJ databases">
        <title>Sequencing and annotation of the Blastocystis hominis genome.</title>
        <authorList>
            <person name="Wincker P."/>
        </authorList>
    </citation>
    <scope>NUCLEOTIDE SEQUENCE</scope>
    <source>
        <strain evidence="2">Singapore isolate B</strain>
    </source>
</reference>
<dbReference type="PANTHER" id="PTHR13298">
    <property type="entry name" value="CYTOSOLIC REGULATOR PIANISSIMO"/>
    <property type="match status" value="1"/>
</dbReference>
<dbReference type="OrthoDB" id="271111at2759"/>
<dbReference type="Pfam" id="PF14664">
    <property type="entry name" value="RICTOR_N"/>
    <property type="match status" value="1"/>
</dbReference>
<evidence type="ECO:0000259" key="1">
    <source>
        <dbReference type="Pfam" id="PF14664"/>
    </source>
</evidence>
<dbReference type="AlphaFoldDB" id="D8M8W4"/>
<dbReference type="PANTHER" id="PTHR13298:SF11">
    <property type="entry name" value="RAPAMYCIN-INSENSITIVE COMPANION OF MTOR"/>
    <property type="match status" value="1"/>
</dbReference>
<evidence type="ECO:0000313" key="3">
    <source>
        <dbReference type="Proteomes" id="UP000008312"/>
    </source>
</evidence>
<dbReference type="GeneID" id="24923303"/>
<gene>
    <name evidence="2" type="ORF">GSBLH_T00007179001</name>
</gene>
<feature type="domain" description="Rapamycin-insensitive companion of mTOR N-terminal" evidence="1">
    <location>
        <begin position="19"/>
        <end position="274"/>
    </location>
</feature>
<dbReference type="GO" id="GO:0031932">
    <property type="term" value="C:TORC2 complex"/>
    <property type="evidence" value="ECO:0007669"/>
    <property type="project" value="InterPro"/>
</dbReference>
<name>D8M8W4_BLAHO</name>
<dbReference type="EMBL" id="FN668688">
    <property type="protein sequence ID" value="CBK24503.2"/>
    <property type="molecule type" value="Genomic_DNA"/>
</dbReference>
<organism evidence="2">
    <name type="scientific">Blastocystis hominis</name>
    <dbReference type="NCBI Taxonomy" id="12968"/>
    <lineage>
        <taxon>Eukaryota</taxon>
        <taxon>Sar</taxon>
        <taxon>Stramenopiles</taxon>
        <taxon>Bigyra</taxon>
        <taxon>Opalozoa</taxon>
        <taxon>Opalinata</taxon>
        <taxon>Blastocystidae</taxon>
        <taxon>Blastocystis</taxon>
    </lineage>
</organism>
<protein>
    <recommendedName>
        <fullName evidence="1">Rapamycin-insensitive companion of mTOR N-terminal domain-containing protein</fullName>
    </recommendedName>
</protein>
<keyword evidence="3" id="KW-1185">Reference proteome</keyword>
<dbReference type="GO" id="GO:0038203">
    <property type="term" value="P:TORC2 signaling"/>
    <property type="evidence" value="ECO:0007669"/>
    <property type="project" value="TreeGrafter"/>
</dbReference>
<sequence length="396" mass="44753">MGQRTLPCLLLPCQLFPREIPYSLAISLTSVASQSSNPFCSCCLHLLLHLLIHHTRLVISCDGISVLLRGCVEIQDDSLLQSSLLACLFLLNTPTYRQPMILLDLQYVMEPFIADPIRSDTSFYYIANLAVLTIMRSWNGLLIFGSDFDGFSNYVSILAARGEENTVLAKEMLSSLFVLLGIPVPNLLMEDEIQRQSIFWTECSLYLDRLSFSASSKQQTNLLTTYLSVMTVICLRAKLPETLIPLTRHADKDVEYLANQLLRILTILADIFLPTSNSCRVAMISSFVSSLNAGRPLSLMGYTIASTYMYPIVQHKVYGNTFLVDFLSWFIVFENVLDYFCADSLSDESLRFSEFCCSNHPDMMDNAIKSMYPDKDQFVSLLSEMNVPNRAFLLRD</sequence>
<dbReference type="Proteomes" id="UP000008312">
    <property type="component" value="Unassembled WGS sequence"/>
</dbReference>
<accession>D8M8W4</accession>
<dbReference type="InterPro" id="IPR028267">
    <property type="entry name" value="Pianissimo_N"/>
</dbReference>
<dbReference type="InParanoid" id="D8M8W4"/>
<proteinExistence type="predicted"/>
<evidence type="ECO:0000313" key="2">
    <source>
        <dbReference type="EMBL" id="CBK24503.2"/>
    </source>
</evidence>
<dbReference type="InterPro" id="IPR028268">
    <property type="entry name" value="Pianissimo_fam"/>
</dbReference>